<comment type="similarity">
    <text evidence="2 8 9">Belongs to the dihydrofolate reductase family.</text>
</comment>
<gene>
    <name evidence="11" type="ORF">N8I74_13770</name>
</gene>
<dbReference type="Pfam" id="PF00186">
    <property type="entry name" value="DHFR_1"/>
    <property type="match status" value="1"/>
</dbReference>
<evidence type="ECO:0000256" key="7">
    <source>
        <dbReference type="ARBA" id="ARBA00025067"/>
    </source>
</evidence>
<evidence type="ECO:0000256" key="5">
    <source>
        <dbReference type="ARBA" id="ARBA00022857"/>
    </source>
</evidence>
<dbReference type="Gene3D" id="3.40.430.10">
    <property type="entry name" value="Dihydrofolate Reductase, subunit A"/>
    <property type="match status" value="1"/>
</dbReference>
<name>A0ABY6DJ52_9NEIS</name>
<dbReference type="PANTHER" id="PTHR48069:SF3">
    <property type="entry name" value="DIHYDROFOLATE REDUCTASE"/>
    <property type="match status" value="1"/>
</dbReference>
<dbReference type="PANTHER" id="PTHR48069">
    <property type="entry name" value="DIHYDROFOLATE REDUCTASE"/>
    <property type="match status" value="1"/>
</dbReference>
<dbReference type="PROSITE" id="PS51330">
    <property type="entry name" value="DHFR_2"/>
    <property type="match status" value="1"/>
</dbReference>
<dbReference type="InterPro" id="IPR024072">
    <property type="entry name" value="DHFR-like_dom_sf"/>
</dbReference>
<accession>A0ABY6DJ52</accession>
<dbReference type="InterPro" id="IPR012259">
    <property type="entry name" value="DHFR"/>
</dbReference>
<evidence type="ECO:0000256" key="3">
    <source>
        <dbReference type="ARBA" id="ARBA00012856"/>
    </source>
</evidence>
<keyword evidence="4 8" id="KW-0554">One-carbon metabolism</keyword>
<keyword evidence="12" id="KW-1185">Reference proteome</keyword>
<evidence type="ECO:0000313" key="11">
    <source>
        <dbReference type="EMBL" id="UXY14380.1"/>
    </source>
</evidence>
<reference evidence="11" key="1">
    <citation type="submission" date="2022-10" db="EMBL/GenBank/DDBJ databases">
        <title>Chitiniphilus purpureus sp. nov., a novel chitin-degrading bacterium isolated from crawfish pond sediment.</title>
        <authorList>
            <person name="Li K."/>
        </authorList>
    </citation>
    <scope>NUCLEOTIDE SEQUENCE</scope>
    <source>
        <strain evidence="11">CD1</strain>
    </source>
</reference>
<evidence type="ECO:0000313" key="12">
    <source>
        <dbReference type="Proteomes" id="UP001061302"/>
    </source>
</evidence>
<evidence type="ECO:0000256" key="8">
    <source>
        <dbReference type="PIRNR" id="PIRNR000194"/>
    </source>
</evidence>
<organism evidence="11 12">
    <name type="scientific">Chitiniphilus purpureus</name>
    <dbReference type="NCBI Taxonomy" id="2981137"/>
    <lineage>
        <taxon>Bacteria</taxon>
        <taxon>Pseudomonadati</taxon>
        <taxon>Pseudomonadota</taxon>
        <taxon>Betaproteobacteria</taxon>
        <taxon>Neisseriales</taxon>
        <taxon>Chitinibacteraceae</taxon>
        <taxon>Chitiniphilus</taxon>
    </lineage>
</organism>
<dbReference type="EC" id="1.5.1.3" evidence="3 8"/>
<evidence type="ECO:0000256" key="6">
    <source>
        <dbReference type="ARBA" id="ARBA00023002"/>
    </source>
</evidence>
<feature type="domain" description="DHFR" evidence="10">
    <location>
        <begin position="2"/>
        <end position="157"/>
    </location>
</feature>
<keyword evidence="6 8" id="KW-0560">Oxidoreductase</keyword>
<evidence type="ECO:0000259" key="10">
    <source>
        <dbReference type="PROSITE" id="PS51330"/>
    </source>
</evidence>
<dbReference type="EMBL" id="CP106753">
    <property type="protein sequence ID" value="UXY14380.1"/>
    <property type="molecule type" value="Genomic_DNA"/>
</dbReference>
<dbReference type="RefSeq" id="WP_263123679.1">
    <property type="nucleotide sequence ID" value="NZ_CP106753.1"/>
</dbReference>
<protein>
    <recommendedName>
        <fullName evidence="3 8">Dihydrofolate reductase</fullName>
        <ecNumber evidence="3 8">1.5.1.3</ecNumber>
    </recommendedName>
</protein>
<dbReference type="Proteomes" id="UP001061302">
    <property type="component" value="Chromosome"/>
</dbReference>
<comment type="catalytic activity">
    <reaction evidence="8">
        <text>(6S)-5,6,7,8-tetrahydrofolate + NADP(+) = 7,8-dihydrofolate + NADPH + H(+)</text>
        <dbReference type="Rhea" id="RHEA:15009"/>
        <dbReference type="ChEBI" id="CHEBI:15378"/>
        <dbReference type="ChEBI" id="CHEBI:57451"/>
        <dbReference type="ChEBI" id="CHEBI:57453"/>
        <dbReference type="ChEBI" id="CHEBI:57783"/>
        <dbReference type="ChEBI" id="CHEBI:58349"/>
        <dbReference type="EC" id="1.5.1.3"/>
    </reaction>
</comment>
<evidence type="ECO:0000256" key="9">
    <source>
        <dbReference type="RuleBase" id="RU004474"/>
    </source>
</evidence>
<dbReference type="PROSITE" id="PS00075">
    <property type="entry name" value="DHFR_1"/>
    <property type="match status" value="1"/>
</dbReference>
<dbReference type="PIRSF" id="PIRSF000194">
    <property type="entry name" value="DHFR"/>
    <property type="match status" value="1"/>
</dbReference>
<proteinExistence type="inferred from homology"/>
<sequence length="158" mass="17743">MALALIAAVARNRVIGVDNRLPWRIPDDLKRFKAMTMGHPMIMGRKTFESFPAPLPGRRHLVVTRNPAWQAEGAEVYTRIADAVEAAADATIYVVGGGEIYRQTLPLADTLHLTEVDLAPAGDAWFPEFAPDEWQEVSREAHQQADGIRYAFVTYRRR</sequence>
<comment type="function">
    <text evidence="7 8">Key enzyme in folate metabolism. Catalyzes an essential reaction for de novo glycine and purine synthesis, and for DNA precursor synthesis.</text>
</comment>
<evidence type="ECO:0000256" key="1">
    <source>
        <dbReference type="ARBA" id="ARBA00004903"/>
    </source>
</evidence>
<dbReference type="CDD" id="cd00209">
    <property type="entry name" value="DHFR"/>
    <property type="match status" value="1"/>
</dbReference>
<dbReference type="InterPro" id="IPR017925">
    <property type="entry name" value="DHFR_CS"/>
</dbReference>
<comment type="pathway">
    <text evidence="1 8">Cofactor biosynthesis; tetrahydrofolate biosynthesis; 5,6,7,8-tetrahydrofolate from 7,8-dihydrofolate: step 1/1.</text>
</comment>
<dbReference type="PRINTS" id="PR00070">
    <property type="entry name" value="DHFR"/>
</dbReference>
<dbReference type="InterPro" id="IPR001796">
    <property type="entry name" value="DHFR_dom"/>
</dbReference>
<evidence type="ECO:0000256" key="2">
    <source>
        <dbReference type="ARBA" id="ARBA00009539"/>
    </source>
</evidence>
<evidence type="ECO:0000256" key="4">
    <source>
        <dbReference type="ARBA" id="ARBA00022563"/>
    </source>
</evidence>
<dbReference type="SUPFAM" id="SSF53597">
    <property type="entry name" value="Dihydrofolate reductase-like"/>
    <property type="match status" value="1"/>
</dbReference>
<keyword evidence="5 8" id="KW-0521">NADP</keyword>